<dbReference type="EMBL" id="CAJVPW010003783">
    <property type="protein sequence ID" value="CAG8529518.1"/>
    <property type="molecule type" value="Genomic_DNA"/>
</dbReference>
<evidence type="ECO:0000313" key="1">
    <source>
        <dbReference type="EMBL" id="CAG8529518.1"/>
    </source>
</evidence>
<name>A0ACA9LGS2_9GLOM</name>
<organism evidence="1 2">
    <name type="scientific">Cetraspora pellucida</name>
    <dbReference type="NCBI Taxonomy" id="1433469"/>
    <lineage>
        <taxon>Eukaryota</taxon>
        <taxon>Fungi</taxon>
        <taxon>Fungi incertae sedis</taxon>
        <taxon>Mucoromycota</taxon>
        <taxon>Glomeromycotina</taxon>
        <taxon>Glomeromycetes</taxon>
        <taxon>Diversisporales</taxon>
        <taxon>Gigasporaceae</taxon>
        <taxon>Cetraspora</taxon>
    </lineage>
</organism>
<protein>
    <submittedName>
        <fullName evidence="1">7436_t:CDS:1</fullName>
    </submittedName>
</protein>
<dbReference type="Proteomes" id="UP000789366">
    <property type="component" value="Unassembled WGS sequence"/>
</dbReference>
<evidence type="ECO:0000313" key="2">
    <source>
        <dbReference type="Proteomes" id="UP000789366"/>
    </source>
</evidence>
<sequence length="229" mass="26409">MTDKLIQNEVNMVTTPEYSIFIDETSKTTFNEKLKRERPSNLTTNKVIQRGAGLKTNPQYLIFKNETPYTISRKDYIKRQKQKIMHELQGSTSHPVESKSMRKLRRSASCLVESKSRSRHKKPLRSNSLPNKVCEEFIEKQVESWSHILLGENFDNVTVSTTTEPVDRTFNQEFDTDFKNNSSLYTNASTQDACHFVEEGLASQSFQKNFSNGECNINLFTLGAEILRH</sequence>
<gene>
    <name evidence="1" type="ORF">SPELUC_LOCUS4301</name>
</gene>
<accession>A0ACA9LGS2</accession>
<keyword evidence="2" id="KW-1185">Reference proteome</keyword>
<reference evidence="1" key="1">
    <citation type="submission" date="2021-06" db="EMBL/GenBank/DDBJ databases">
        <authorList>
            <person name="Kallberg Y."/>
            <person name="Tangrot J."/>
            <person name="Rosling A."/>
        </authorList>
    </citation>
    <scope>NUCLEOTIDE SEQUENCE</scope>
    <source>
        <strain evidence="1">28 12/20/2015</strain>
    </source>
</reference>
<comment type="caution">
    <text evidence="1">The sequence shown here is derived from an EMBL/GenBank/DDBJ whole genome shotgun (WGS) entry which is preliminary data.</text>
</comment>
<proteinExistence type="predicted"/>